<dbReference type="Proteomes" id="UP000294498">
    <property type="component" value="Unassembled WGS sequence"/>
</dbReference>
<dbReference type="GO" id="GO:0004180">
    <property type="term" value="F:carboxypeptidase activity"/>
    <property type="evidence" value="ECO:0007669"/>
    <property type="project" value="UniProtKB-KW"/>
</dbReference>
<dbReference type="Gene3D" id="2.60.40.1120">
    <property type="entry name" value="Carboxypeptidase-like, regulatory domain"/>
    <property type="match status" value="1"/>
</dbReference>
<evidence type="ECO:0000256" key="1">
    <source>
        <dbReference type="SAM" id="SignalP"/>
    </source>
</evidence>
<keyword evidence="3" id="KW-1185">Reference proteome</keyword>
<dbReference type="Pfam" id="PF13715">
    <property type="entry name" value="CarbopepD_reg_2"/>
    <property type="match status" value="1"/>
</dbReference>
<evidence type="ECO:0000313" key="2">
    <source>
        <dbReference type="EMBL" id="TDX01760.1"/>
    </source>
</evidence>
<keyword evidence="2" id="KW-0645">Protease</keyword>
<gene>
    <name evidence="2" type="ORF">EDB95_2803</name>
</gene>
<dbReference type="SUPFAM" id="SSF49464">
    <property type="entry name" value="Carboxypeptidase regulatory domain-like"/>
    <property type="match status" value="1"/>
</dbReference>
<accession>A0A4R8DTV4</accession>
<proteinExistence type="predicted"/>
<comment type="caution">
    <text evidence="2">The sequence shown here is derived from an EMBL/GenBank/DDBJ whole genome shotgun (WGS) entry which is preliminary data.</text>
</comment>
<dbReference type="AlphaFoldDB" id="A0A4R8DTV4"/>
<keyword evidence="2" id="KW-0121">Carboxypeptidase</keyword>
<evidence type="ECO:0000313" key="3">
    <source>
        <dbReference type="Proteomes" id="UP000294498"/>
    </source>
</evidence>
<feature type="chain" id="PRO_5020998574" evidence="1">
    <location>
        <begin position="28"/>
        <end position="406"/>
    </location>
</feature>
<reference evidence="2 3" key="1">
    <citation type="submission" date="2019-03" db="EMBL/GenBank/DDBJ databases">
        <title>Genomic Encyclopedia of Type Strains, Phase IV (KMG-IV): sequencing the most valuable type-strain genomes for metagenomic binning, comparative biology and taxonomic classification.</title>
        <authorList>
            <person name="Goeker M."/>
        </authorList>
    </citation>
    <scope>NUCLEOTIDE SEQUENCE [LARGE SCALE GENOMIC DNA]</scope>
    <source>
        <strain evidence="2 3">DSM 100059</strain>
    </source>
</reference>
<dbReference type="OrthoDB" id="1223654at2"/>
<organism evidence="2 3">
    <name type="scientific">Dinghuibacter silviterrae</name>
    <dbReference type="NCBI Taxonomy" id="1539049"/>
    <lineage>
        <taxon>Bacteria</taxon>
        <taxon>Pseudomonadati</taxon>
        <taxon>Bacteroidota</taxon>
        <taxon>Chitinophagia</taxon>
        <taxon>Chitinophagales</taxon>
        <taxon>Chitinophagaceae</taxon>
        <taxon>Dinghuibacter</taxon>
    </lineage>
</organism>
<dbReference type="EMBL" id="SODV01000001">
    <property type="protein sequence ID" value="TDX01760.1"/>
    <property type="molecule type" value="Genomic_DNA"/>
</dbReference>
<name>A0A4R8DTV4_9BACT</name>
<dbReference type="RefSeq" id="WP_133994399.1">
    <property type="nucleotide sequence ID" value="NZ_SODV01000001.1"/>
</dbReference>
<feature type="signal peptide" evidence="1">
    <location>
        <begin position="1"/>
        <end position="27"/>
    </location>
</feature>
<sequence length="406" mass="45712">MKRLALLAAVLPLAVAAQSTLHGHVTAADNGKPLAGASIFISNTSRGTVTDENGAFTLTGVPEGRYVLVISSVGYQTDLEAIDSRSPRTDFEVSLRTKVAELGEVRVQAFDKDGYKRWGAVFRDNFIGTSDFARSCRILNPEVIRIHYAPKSQVLDAYSDGPILVENRDLGYEVQVTLESFRYEMTTRSVAFSFFPLFKEMPGSPTKVTRWERNRATAYYGSALHFFRALYQDRLTEEGFTLHMEGRKDSVLIRRLKGNLRQALAAARDSAGPEGARAMPEALLQQDFLTGYNRALDDIRNEPLIFYPYEVHPREAIVVARDSNTVVLDWDLVLKVLYLRAAPPDRYRGAGGMSTDLELLRGFPMEVFPNGSYMNTDLVFQGYWTWWQKIGNLLPYDYIPPKQNPL</sequence>
<keyword evidence="1" id="KW-0732">Signal</keyword>
<dbReference type="InterPro" id="IPR008969">
    <property type="entry name" value="CarboxyPept-like_regulatory"/>
</dbReference>
<keyword evidence="2" id="KW-0378">Hydrolase</keyword>
<protein>
    <submittedName>
        <fullName evidence="2">Carboxypeptidase-like protein</fullName>
    </submittedName>
</protein>